<keyword evidence="1" id="KW-0812">Transmembrane</keyword>
<evidence type="ECO:0000256" key="1">
    <source>
        <dbReference type="SAM" id="Phobius"/>
    </source>
</evidence>
<dbReference type="EMBL" id="WLYK01000001">
    <property type="protein sequence ID" value="MTD12967.1"/>
    <property type="molecule type" value="Genomic_DNA"/>
</dbReference>
<sequence>MTSPGPYGAPFPSRHTPQPGMYPLRPLAVGEILTGAVRVAWRHLLVLAPIALLFSAISTGVQLGLLSATGMLEAVATGSYAQLPAAPTAAQLEQVLQDTGTVLLALLGSVVVTQVLGPVLAGIAAPFTAEAALSTKGTNARALARLNGRWGVLLGSAVLAGLATAGGFLLLLVPGILLWIALAPAGPVAAMEGTAPAITFRRALHLSRGFRPRIFGTVLLQALFVLIAAFIAGIVAVSLFGVGSAGIGSYITTQIIGIVVGAFTGSWTACVVALLYVDLRMRREGLAEALQRSAQPPTSI</sequence>
<keyword evidence="3" id="KW-1185">Reference proteome</keyword>
<gene>
    <name evidence="2" type="ORF">GIS00_03280</name>
</gene>
<organism evidence="2 3">
    <name type="scientific">Nakamurella alba</name>
    <dbReference type="NCBI Taxonomy" id="2665158"/>
    <lineage>
        <taxon>Bacteria</taxon>
        <taxon>Bacillati</taxon>
        <taxon>Actinomycetota</taxon>
        <taxon>Actinomycetes</taxon>
        <taxon>Nakamurellales</taxon>
        <taxon>Nakamurellaceae</taxon>
        <taxon>Nakamurella</taxon>
    </lineage>
</organism>
<keyword evidence="1" id="KW-1133">Transmembrane helix</keyword>
<protein>
    <recommendedName>
        <fullName evidence="4">Glycerophosphoryl diester phosphodiesterase membrane domain-containing protein</fullName>
    </recommendedName>
</protein>
<name>A0A7K1FFT4_9ACTN</name>
<feature type="transmembrane region" description="Helical" evidence="1">
    <location>
        <begin position="44"/>
        <end position="65"/>
    </location>
</feature>
<evidence type="ECO:0000313" key="3">
    <source>
        <dbReference type="Proteomes" id="UP000460221"/>
    </source>
</evidence>
<accession>A0A7K1FFT4</accession>
<proteinExistence type="predicted"/>
<dbReference type="Proteomes" id="UP000460221">
    <property type="component" value="Unassembled WGS sequence"/>
</dbReference>
<comment type="caution">
    <text evidence="2">The sequence shown here is derived from an EMBL/GenBank/DDBJ whole genome shotgun (WGS) entry which is preliminary data.</text>
</comment>
<feature type="transmembrane region" description="Helical" evidence="1">
    <location>
        <begin position="176"/>
        <end position="198"/>
    </location>
</feature>
<dbReference type="AlphaFoldDB" id="A0A7K1FFT4"/>
<feature type="transmembrane region" description="Helical" evidence="1">
    <location>
        <begin position="150"/>
        <end position="170"/>
    </location>
</feature>
<feature type="transmembrane region" description="Helical" evidence="1">
    <location>
        <begin position="218"/>
        <end position="243"/>
    </location>
</feature>
<reference evidence="2 3" key="1">
    <citation type="submission" date="2019-11" db="EMBL/GenBank/DDBJ databases">
        <authorList>
            <person name="Jiang L.-Q."/>
        </authorList>
    </citation>
    <scope>NUCLEOTIDE SEQUENCE [LARGE SCALE GENOMIC DNA]</scope>
    <source>
        <strain evidence="2 3">YIM 132087</strain>
    </source>
</reference>
<feature type="transmembrane region" description="Helical" evidence="1">
    <location>
        <begin position="102"/>
        <end position="129"/>
    </location>
</feature>
<evidence type="ECO:0000313" key="2">
    <source>
        <dbReference type="EMBL" id="MTD12967.1"/>
    </source>
</evidence>
<evidence type="ECO:0008006" key="4">
    <source>
        <dbReference type="Google" id="ProtNLM"/>
    </source>
</evidence>
<keyword evidence="1" id="KW-0472">Membrane</keyword>
<dbReference type="RefSeq" id="WP_154766934.1">
    <property type="nucleotide sequence ID" value="NZ_WLYK01000001.1"/>
</dbReference>
<feature type="transmembrane region" description="Helical" evidence="1">
    <location>
        <begin position="255"/>
        <end position="277"/>
    </location>
</feature>